<dbReference type="InterPro" id="IPR012674">
    <property type="entry name" value="Calycin"/>
</dbReference>
<evidence type="ECO:0000313" key="2">
    <source>
        <dbReference type="EMBL" id="JAA67336.1"/>
    </source>
</evidence>
<feature type="signal peptide" evidence="1">
    <location>
        <begin position="1"/>
        <end position="19"/>
    </location>
</feature>
<dbReference type="Pfam" id="PF02098">
    <property type="entry name" value="His_binding"/>
    <property type="match status" value="1"/>
</dbReference>
<organism evidence="2">
    <name type="scientific">Ixodes ricinus</name>
    <name type="common">Common tick</name>
    <name type="synonym">Acarus ricinus</name>
    <dbReference type="NCBI Taxonomy" id="34613"/>
    <lineage>
        <taxon>Eukaryota</taxon>
        <taxon>Metazoa</taxon>
        <taxon>Ecdysozoa</taxon>
        <taxon>Arthropoda</taxon>
        <taxon>Chelicerata</taxon>
        <taxon>Arachnida</taxon>
        <taxon>Acari</taxon>
        <taxon>Parasitiformes</taxon>
        <taxon>Ixodida</taxon>
        <taxon>Ixodoidea</taxon>
        <taxon>Ixodidae</taxon>
        <taxon>Ixodinae</taxon>
        <taxon>Ixodes</taxon>
    </lineage>
</organism>
<reference evidence="2" key="1">
    <citation type="submission" date="2012-12" db="EMBL/GenBank/DDBJ databases">
        <title>Identification and characterization of a phenylalanine ammonia-lyase gene family in Isatis indigotica Fort.</title>
        <authorList>
            <person name="Liu Q."/>
            <person name="Chen J."/>
            <person name="Zhou X."/>
            <person name="Di P."/>
            <person name="Xiao Y."/>
            <person name="Xuan H."/>
            <person name="Zhang L."/>
            <person name="Chen W."/>
        </authorList>
    </citation>
    <scope>NUCLEOTIDE SEQUENCE</scope>
    <source>
        <tissue evidence="2">Salivary gland</tissue>
    </source>
</reference>
<protein>
    <submittedName>
        <fullName evidence="2">Putative salivary lipocalin</fullName>
    </submittedName>
</protein>
<sequence length="203" mass="23227">MFVLVCAAAAILACRGASSQLTEGENQVQRHNDSRKLLSSEKTFYLLYRSEKSDSQFGGNAPCAQMKHIESFEKRSDGSVLKRMFYIHETKHHILRFYVAITPNTSSKALGYNDTMTARTIAFGTKDIYYDLLFTDYSSCFTLRRPEDDVYQLWSIGRPDLTNINEGCRSAYKTDSNDPGCSVERQEYYVFNETVCCHTRPIQ</sequence>
<dbReference type="Gene3D" id="2.40.128.20">
    <property type="match status" value="1"/>
</dbReference>
<dbReference type="AlphaFoldDB" id="A0A0K8R8C6"/>
<accession>A0A0K8R8C6</accession>
<proteinExistence type="evidence at transcript level"/>
<feature type="chain" id="PRO_5005516749" evidence="1">
    <location>
        <begin position="20"/>
        <end position="203"/>
    </location>
</feature>
<dbReference type="GO" id="GO:0043176">
    <property type="term" value="F:amine binding"/>
    <property type="evidence" value="ECO:0007669"/>
    <property type="project" value="InterPro"/>
</dbReference>
<name>A0A0K8R8C6_IXORI</name>
<dbReference type="EMBL" id="GADI01006472">
    <property type="protein sequence ID" value="JAA67336.1"/>
    <property type="molecule type" value="mRNA"/>
</dbReference>
<evidence type="ECO:0000256" key="1">
    <source>
        <dbReference type="SAM" id="SignalP"/>
    </source>
</evidence>
<dbReference type="SUPFAM" id="SSF50814">
    <property type="entry name" value="Lipocalins"/>
    <property type="match status" value="1"/>
</dbReference>
<keyword evidence="1" id="KW-0732">Signal</keyword>
<dbReference type="InterPro" id="IPR002970">
    <property type="entry name" value="Tick_his-bd"/>
</dbReference>
<dbReference type="GO" id="GO:0030682">
    <property type="term" value="P:symbiont-mediated perturbation of host defenses"/>
    <property type="evidence" value="ECO:0007669"/>
    <property type="project" value="InterPro"/>
</dbReference>